<evidence type="ECO:0000256" key="1">
    <source>
        <dbReference type="SAM" id="MobiDB-lite"/>
    </source>
</evidence>
<feature type="compositionally biased region" description="Basic and acidic residues" evidence="1">
    <location>
        <begin position="58"/>
        <end position="68"/>
    </location>
</feature>
<feature type="region of interest" description="Disordered" evidence="1">
    <location>
        <begin position="31"/>
        <end position="68"/>
    </location>
</feature>
<comment type="caution">
    <text evidence="4">The sequence shown here is derived from an EMBL/GenBank/DDBJ whole genome shotgun (WGS) entry which is preliminary data.</text>
</comment>
<evidence type="ECO:0000313" key="4">
    <source>
        <dbReference type="EMBL" id="MST82687.1"/>
    </source>
</evidence>
<dbReference type="InterPro" id="IPR026870">
    <property type="entry name" value="Zinc_ribbon_dom"/>
</dbReference>
<proteinExistence type="predicted"/>
<accession>A0A7X2TNW4</accession>
<dbReference type="RefSeq" id="WP_154458603.1">
    <property type="nucleotide sequence ID" value="NZ_VUMV01000008.1"/>
</dbReference>
<dbReference type="Pfam" id="PF13308">
    <property type="entry name" value="YARHG"/>
    <property type="match status" value="1"/>
</dbReference>
<reference evidence="4 5" key="1">
    <citation type="submission" date="2019-08" db="EMBL/GenBank/DDBJ databases">
        <title>In-depth cultivation of the pig gut microbiome towards novel bacterial diversity and tailored functional studies.</title>
        <authorList>
            <person name="Wylensek D."/>
            <person name="Hitch T.C.A."/>
            <person name="Clavel T."/>
        </authorList>
    </citation>
    <scope>NUCLEOTIDE SEQUENCE [LARGE SCALE GENOMIC DNA]</scope>
    <source>
        <strain evidence="4 5">Oil+RF-744-WCA-WT-13</strain>
    </source>
</reference>
<keyword evidence="2" id="KW-0472">Membrane</keyword>
<dbReference type="Proteomes" id="UP000466864">
    <property type="component" value="Unassembled WGS sequence"/>
</dbReference>
<dbReference type="Pfam" id="PF13240">
    <property type="entry name" value="Zn_Ribbon_1"/>
    <property type="match status" value="1"/>
</dbReference>
<evidence type="ECO:0000313" key="5">
    <source>
        <dbReference type="Proteomes" id="UP000466864"/>
    </source>
</evidence>
<dbReference type="InterPro" id="IPR025582">
    <property type="entry name" value="YARHG_dom"/>
</dbReference>
<dbReference type="EMBL" id="VUMV01000008">
    <property type="protein sequence ID" value="MST82687.1"/>
    <property type="molecule type" value="Genomic_DNA"/>
</dbReference>
<feature type="compositionally biased region" description="Low complexity" evidence="1">
    <location>
        <begin position="388"/>
        <end position="409"/>
    </location>
</feature>
<feature type="domain" description="YARHG" evidence="3">
    <location>
        <begin position="433"/>
        <end position="514"/>
    </location>
</feature>
<dbReference type="InterPro" id="IPR038434">
    <property type="entry name" value="YARHG_sf"/>
</dbReference>
<keyword evidence="5" id="KW-1185">Reference proteome</keyword>
<feature type="transmembrane region" description="Helical" evidence="2">
    <location>
        <begin position="101"/>
        <end position="122"/>
    </location>
</feature>
<evidence type="ECO:0000259" key="3">
    <source>
        <dbReference type="SMART" id="SM01324"/>
    </source>
</evidence>
<sequence length="515" mass="57447">MYYCRKCGKPIEGYYKFCPKCGEPVDQELLKESMEPDAGEDGETVLSHFSEDYQPEQTEGRQQEDGDNYRYFDRQEYPYKQGDFSYDYKQPEQKRTGKRNFVILLIILFAAVAAALAAFWYFSGRGGSSKVVDPFAGVEVNYTGASPYLKASVTVDKDDAVEKKLHYVLSKSGNIKKGDEITVYVTADEDVMADSSGTVNVDEDDVTAYMKKNFHVTPKRVSKTFVARDVDSYLTSVDDIPSDVLTSMQEAAEKKVADNAKNWSGANLSGSEYLGAYFLSPKDGREQQDITNALFLINRVDVSFTNGDFFSYYYYTEYTNLMEQADGTVDVDVNQFQAPSGQDEIRSGSSYMSYNGYEDLNSLYNEVIATQDKDYEIENKVKDNPKQSSLSHAGNSSSGTGSNQTAGTGSVNGGTSPAEKSSPDSPGGHSTTDGQIFPNSSTELLTSSDISSLTSEQAQDAINEIYAREGYIFKESPYKEYYAQFSWYHKTYSDMQTVPLNTVEYQNVQMLSKAR</sequence>
<protein>
    <submittedName>
        <fullName evidence="4">YARHG domain-containing protein</fullName>
    </submittedName>
</protein>
<keyword evidence="2" id="KW-1133">Transmembrane helix</keyword>
<feature type="compositionally biased region" description="Polar residues" evidence="1">
    <location>
        <begin position="428"/>
        <end position="439"/>
    </location>
</feature>
<dbReference type="SMART" id="SM01324">
    <property type="entry name" value="YARHG"/>
    <property type="match status" value="1"/>
</dbReference>
<dbReference type="Gene3D" id="1.20.58.1690">
    <property type="match status" value="1"/>
</dbReference>
<evidence type="ECO:0000256" key="2">
    <source>
        <dbReference type="SAM" id="Phobius"/>
    </source>
</evidence>
<gene>
    <name evidence="4" type="ORF">FYJ60_10195</name>
</gene>
<name>A0A7X2TNW4_9FIRM</name>
<organism evidence="4 5">
    <name type="scientific">Bilifractor porci</name>
    <dbReference type="NCBI Taxonomy" id="2606636"/>
    <lineage>
        <taxon>Bacteria</taxon>
        <taxon>Bacillati</taxon>
        <taxon>Bacillota</taxon>
        <taxon>Clostridia</taxon>
        <taxon>Lachnospirales</taxon>
        <taxon>Lachnospiraceae</taxon>
        <taxon>Bilifractor</taxon>
    </lineage>
</organism>
<keyword evidence="2" id="KW-0812">Transmembrane</keyword>
<dbReference type="AlphaFoldDB" id="A0A7X2TNW4"/>
<feature type="region of interest" description="Disordered" evidence="1">
    <location>
        <begin position="382"/>
        <end position="441"/>
    </location>
</feature>